<proteinExistence type="predicted"/>
<evidence type="ECO:0000256" key="1">
    <source>
        <dbReference type="SAM" id="SignalP"/>
    </source>
</evidence>
<organism evidence="2 3">
    <name type="scientific">Candidatus Sulfobium mesophilum</name>
    <dbReference type="NCBI Taxonomy" id="2016548"/>
    <lineage>
        <taxon>Bacteria</taxon>
        <taxon>Pseudomonadati</taxon>
        <taxon>Nitrospirota</taxon>
        <taxon>Nitrospiria</taxon>
        <taxon>Nitrospirales</taxon>
        <taxon>Nitrospiraceae</taxon>
        <taxon>Candidatus Sulfobium</taxon>
    </lineage>
</organism>
<dbReference type="GO" id="GO:0009297">
    <property type="term" value="P:pilus assembly"/>
    <property type="evidence" value="ECO:0007669"/>
    <property type="project" value="InterPro"/>
</dbReference>
<reference evidence="3" key="1">
    <citation type="submission" date="2018-03" db="EMBL/GenBank/DDBJ databases">
        <authorList>
            <person name="Zecchin S."/>
        </authorList>
    </citation>
    <scope>NUCLEOTIDE SEQUENCE [LARGE SCALE GENOMIC DNA]</scope>
</reference>
<evidence type="ECO:0000313" key="2">
    <source>
        <dbReference type="EMBL" id="SPQ00601.1"/>
    </source>
</evidence>
<feature type="signal peptide" evidence="1">
    <location>
        <begin position="1"/>
        <end position="28"/>
    </location>
</feature>
<dbReference type="PANTHER" id="PTHR30451">
    <property type="entry name" value="OUTER MEMBRANE USHER PROTEIN"/>
    <property type="match status" value="1"/>
</dbReference>
<name>A0A2U3QGS9_9BACT</name>
<dbReference type="GO" id="GO:0009279">
    <property type="term" value="C:cell outer membrane"/>
    <property type="evidence" value="ECO:0007669"/>
    <property type="project" value="TreeGrafter"/>
</dbReference>
<dbReference type="Proteomes" id="UP000245125">
    <property type="component" value="Unassembled WGS sequence"/>
</dbReference>
<dbReference type="Gene3D" id="2.60.40.2610">
    <property type="entry name" value="Outer membrane usher protein FimD, plug domain"/>
    <property type="match status" value="1"/>
</dbReference>
<keyword evidence="1" id="KW-0732">Signal</keyword>
<gene>
    <name evidence="2" type="ORF">NBG4_290018</name>
</gene>
<evidence type="ECO:0000313" key="3">
    <source>
        <dbReference type="Proteomes" id="UP000245125"/>
    </source>
</evidence>
<dbReference type="OrthoDB" id="5404948at2"/>
<dbReference type="InterPro" id="IPR000015">
    <property type="entry name" value="Fimb_usher"/>
</dbReference>
<protein>
    <submittedName>
        <fullName evidence="2">Putative Sigma-fimbria biogenesis outer membrane usher protein</fullName>
    </submittedName>
</protein>
<dbReference type="InterPro" id="IPR042186">
    <property type="entry name" value="FimD_plug_dom"/>
</dbReference>
<accession>A0A2U3QGS9</accession>
<dbReference type="Pfam" id="PF00577">
    <property type="entry name" value="Usher"/>
    <property type="match status" value="2"/>
</dbReference>
<dbReference type="EMBL" id="OUUY01000074">
    <property type="protein sequence ID" value="SPQ00601.1"/>
    <property type="molecule type" value="Genomic_DNA"/>
</dbReference>
<dbReference type="Gene3D" id="2.60.40.3110">
    <property type="match status" value="1"/>
</dbReference>
<dbReference type="PANTHER" id="PTHR30451:SF5">
    <property type="entry name" value="SLR0019 PROTEIN"/>
    <property type="match status" value="1"/>
</dbReference>
<dbReference type="GO" id="GO:0015473">
    <property type="term" value="F:fimbrial usher porin activity"/>
    <property type="evidence" value="ECO:0007669"/>
    <property type="project" value="InterPro"/>
</dbReference>
<sequence>MFSQRCVLLSLVALVLSVLFTLPPTVSAEEQIVLTVFLNAENKGDYFLILTPEHDVLMKKEDFLSMGLVEASGSTLSVSGEAYISLSSVAGLTFSMDYKNASLTLIAAPNLFEKEALDISYKKPYSVSYTRDTSAFLNYGVQYTAHEPTFNVSTELGIRIGDYLATSSSNYFKNDETNKNVRLFSSIRTDNRAALRTVIAGDAPAVSGQLGSTAVIGGFTIAKNYSVDPYFIRYPSLSLSGTVMTPSEIDVRVNGMTVRRETLQPGQFRFNNVPAIVGLGTADVVIKDAFGRETVILQDFYYSDRLLQKGLHEYSYSVGFIREDIGTKSFSYGKAVVLAFHNYGFSSDLKGGVALEASTSSATFGPTASFLISRIGVFDSGLAMSASEGKTGWGAYLNYSFLSPVFNASAFVQSLSRNYSNLSLSPADDKSSLAFSVSVGATDKTLGSISLAYSLSRMYVQPDTKRYGASYTKIMTNNVTLFAIASRTDDQNGKNDQLFFGLNIYFGKGISGNLNYTFKNGNNIAEANLQKNLPTGPGYGFNIDVANQDSRSDVRGLIQYQNDYGIYGVGYRRIDRQEDYLLSAAGGIGYIDGSGFLSRPILDGFAKVNVDGLEGVRVYEFGNEIGKTDKNGNVIIPDFRSFIDNKIDIENRDIPINYSISALTQYISPPFRGGSLVRFDVTKIQAISGRVFLVEDDRKISLESGNIKVYVGGKIISGIIGRNGEFYIENVPHGNHSAQVTYDSKKCHFELTIPKSQEMWIDIGEVTCSL</sequence>
<dbReference type="AlphaFoldDB" id="A0A2U3QGS9"/>
<feature type="chain" id="PRO_5015750510" evidence="1">
    <location>
        <begin position="29"/>
        <end position="770"/>
    </location>
</feature>
<keyword evidence="3" id="KW-1185">Reference proteome</keyword>